<evidence type="ECO:0000313" key="11">
    <source>
        <dbReference type="EMBL" id="PON75871.1"/>
    </source>
</evidence>
<evidence type="ECO:0000256" key="1">
    <source>
        <dbReference type="ARBA" id="ARBA00022614"/>
    </source>
</evidence>
<dbReference type="Pfam" id="PF25019">
    <property type="entry name" value="LRR_R13L1-DRL21"/>
    <property type="match status" value="1"/>
</dbReference>
<evidence type="ECO:0000259" key="8">
    <source>
        <dbReference type="Pfam" id="PF23559"/>
    </source>
</evidence>
<evidence type="ECO:0000259" key="9">
    <source>
        <dbReference type="Pfam" id="PF23598"/>
    </source>
</evidence>
<evidence type="ECO:0000259" key="6">
    <source>
        <dbReference type="Pfam" id="PF00931"/>
    </source>
</evidence>
<dbReference type="Pfam" id="PF00931">
    <property type="entry name" value="NB-ARC"/>
    <property type="match status" value="1"/>
</dbReference>
<name>A0A2P5DRG9_PARAD</name>
<feature type="domain" description="NB-ARC" evidence="6">
    <location>
        <begin position="176"/>
        <end position="330"/>
    </location>
</feature>
<keyword evidence="2" id="KW-0677">Repeat</keyword>
<dbReference type="InterPro" id="IPR001611">
    <property type="entry name" value="Leu-rich_rpt"/>
</dbReference>
<dbReference type="InterPro" id="IPR041118">
    <property type="entry name" value="Rx_N"/>
</dbReference>
<dbReference type="Proteomes" id="UP000237105">
    <property type="component" value="Unassembled WGS sequence"/>
</dbReference>
<keyword evidence="3" id="KW-0547">Nucleotide-binding</keyword>
<feature type="domain" description="Disease resistance protein winged helix" evidence="8">
    <location>
        <begin position="522"/>
        <end position="562"/>
    </location>
</feature>
<dbReference type="Pfam" id="PF18052">
    <property type="entry name" value="Rx_N"/>
    <property type="match status" value="1"/>
</dbReference>
<dbReference type="PANTHER" id="PTHR36766:SF48">
    <property type="entry name" value="DISEASE RESISTANCE PROTEIN RGA3"/>
    <property type="match status" value="1"/>
</dbReference>
<dbReference type="GO" id="GO:0006952">
    <property type="term" value="P:defense response"/>
    <property type="evidence" value="ECO:0007669"/>
    <property type="project" value="UniProtKB-KW"/>
</dbReference>
<dbReference type="Pfam" id="PF23598">
    <property type="entry name" value="LRR_14"/>
    <property type="match status" value="1"/>
</dbReference>
<dbReference type="InterPro" id="IPR042197">
    <property type="entry name" value="Apaf_helical"/>
</dbReference>
<dbReference type="InterPro" id="IPR027417">
    <property type="entry name" value="P-loop_NTPase"/>
</dbReference>
<dbReference type="OrthoDB" id="1935327at2759"/>
<dbReference type="GO" id="GO:0051707">
    <property type="term" value="P:response to other organism"/>
    <property type="evidence" value="ECO:0007669"/>
    <property type="project" value="UniProtKB-ARBA"/>
</dbReference>
<dbReference type="Gene3D" id="3.80.10.10">
    <property type="entry name" value="Ribonuclease Inhibitor"/>
    <property type="match status" value="4"/>
</dbReference>
<evidence type="ECO:0000256" key="4">
    <source>
        <dbReference type="ARBA" id="ARBA00022821"/>
    </source>
</evidence>
<sequence>MAELVLSSVFEVITEKLTSFVLDKFGSVWDFNDDVEKLKRALTMVEAVLEDAEEQQQSRSAVRIWLSKLKDVAYDAEALLLRLSAGNSLLDRKHADDIKGMVLALDKAAAEGFVLSLSESAVNVHEKWEYGRESISYVKESEVYGREEDRKKMVEHLLYSRAIQGGGGGGGGEGTLSCIAIIGMGGLGKTTLAQLAFNDGKVEQCFGRKVWVFVSHPFDVKGILVAIIQYITRKTWPHSTMDAAQSEVRKLLRNKRYLIVLDDVWTEDSMDWERLRHVLLGTGIDGSKVLITTRSRQVMEALYTQFPTVPYYLGELSGEACWSLFKHRAFGIEHEQKHLYLWKVGEEIARKCGGVPLAAIILGSLMRCKRNFREWAFVRDSKLWNLNEIRKGILPALKLSYSNLPPYLKRCLAFCSLFPRSYLFTKEELIHLWMAEGYIRPKCRDKRQRSLKDDGDDYFDDRRVPEDIGHDYFNNVGVPEDVSNDCFTHGTGLENAGSDYFNDQRVQEYAGSSYFSNNFRVPEDVGHGYIIDLEGRCFFQKIKHYENGIVTVYKMHDIIYDLLQSVTSSEYTVLGHGFEPPTSFKRIRHSSVICDFRSSTIPEDLYEAGHHLRTLLLFSEGNLEMLPKKFYSSFICLFVLNLSNSRLIALDSSIGSLSHLTYLNLSHTRITKLPPQIEGLSSLQTLNLLNCYNLEALPDLRKMTSLRHLKNEGCRKLSRMLESKGRDAPRIYDSIRLQTLPLFVIGGDIDMMFLAHINMLRGTLKITHLENIEWISRFHLGNGIKSLGLCWGSDDGCPNINPENESIASMFPEREKTESAGPSQEIQHVPSKGEEVLGKLKLPLVLETLLIKGYPGFNFPSWDVPYLNIVHLINCRQSKDLPILGNLQFLTILSLREMHEVRSISKEFYCKGNNSPFPVLKELIVVDFPNLKEWLSPDTGGNAFPNLRKLVLKKCPKLTVMPRILSLHHLDLRDCHGTLLQFFWNLRSLETLVTEGVKDLPRFPGDFPLRNPCLTTWVIKSCPLLSSLPNELETLDCLKSLEIRWCERLDSLPKSLQYLSALESLEIGDCHSLTSLPKGGNRGLSNLRSLFIENCNNLSSLSVEFQYLTSLEILTIMFCPRIIEIPPSVGHLSALQSFSIVHCSQLMCLPEELQNLKVLHSLEIRSCPEVKVLPEWIGKLVSLRSLAISDCHSILSLPEGTERLTALQHLSIQDCPQLQQRCRPESGEDWPKIAHVPYRHVELPKRKRPREEGSGSSYH</sequence>
<dbReference type="Gene3D" id="1.10.8.430">
    <property type="entry name" value="Helical domain of apoptotic protease-activating factors"/>
    <property type="match status" value="1"/>
</dbReference>
<organism evidence="11 12">
    <name type="scientific">Parasponia andersonii</name>
    <name type="common">Sponia andersonii</name>
    <dbReference type="NCBI Taxonomy" id="3476"/>
    <lineage>
        <taxon>Eukaryota</taxon>
        <taxon>Viridiplantae</taxon>
        <taxon>Streptophyta</taxon>
        <taxon>Embryophyta</taxon>
        <taxon>Tracheophyta</taxon>
        <taxon>Spermatophyta</taxon>
        <taxon>Magnoliopsida</taxon>
        <taxon>eudicotyledons</taxon>
        <taxon>Gunneridae</taxon>
        <taxon>Pentapetalae</taxon>
        <taxon>rosids</taxon>
        <taxon>fabids</taxon>
        <taxon>Rosales</taxon>
        <taxon>Cannabaceae</taxon>
        <taxon>Parasponia</taxon>
    </lineage>
</organism>
<evidence type="ECO:0000313" key="12">
    <source>
        <dbReference type="Proteomes" id="UP000237105"/>
    </source>
</evidence>
<dbReference type="InterPro" id="IPR002182">
    <property type="entry name" value="NB-ARC"/>
</dbReference>
<reference evidence="12" key="1">
    <citation type="submission" date="2016-06" db="EMBL/GenBank/DDBJ databases">
        <title>Parallel loss of symbiosis genes in relatives of nitrogen-fixing non-legume Parasponia.</title>
        <authorList>
            <person name="Van Velzen R."/>
            <person name="Holmer R."/>
            <person name="Bu F."/>
            <person name="Rutten L."/>
            <person name="Van Zeijl A."/>
            <person name="Liu W."/>
            <person name="Santuari L."/>
            <person name="Cao Q."/>
            <person name="Sharma T."/>
            <person name="Shen D."/>
            <person name="Roswanjaya Y."/>
            <person name="Wardhani T."/>
            <person name="Kalhor M.S."/>
            <person name="Jansen J."/>
            <person name="Van den Hoogen J."/>
            <person name="Gungor B."/>
            <person name="Hartog M."/>
            <person name="Hontelez J."/>
            <person name="Verver J."/>
            <person name="Yang W.-C."/>
            <person name="Schijlen E."/>
            <person name="Repin R."/>
            <person name="Schilthuizen M."/>
            <person name="Schranz E."/>
            <person name="Heidstra R."/>
            <person name="Miyata K."/>
            <person name="Fedorova E."/>
            <person name="Kohlen W."/>
            <person name="Bisseling T."/>
            <person name="Smit S."/>
            <person name="Geurts R."/>
        </authorList>
    </citation>
    <scope>NUCLEOTIDE SEQUENCE [LARGE SCALE GENOMIC DNA]</scope>
    <source>
        <strain evidence="12">cv. WU1-14</strain>
    </source>
</reference>
<dbReference type="Pfam" id="PF23559">
    <property type="entry name" value="WHD_DRP"/>
    <property type="match status" value="2"/>
</dbReference>
<dbReference type="PANTHER" id="PTHR36766">
    <property type="entry name" value="PLANT BROAD-SPECTRUM MILDEW RESISTANCE PROTEIN RPW8"/>
    <property type="match status" value="1"/>
</dbReference>
<dbReference type="InterPro" id="IPR058922">
    <property type="entry name" value="WHD_DRP"/>
</dbReference>
<evidence type="ECO:0000259" key="7">
    <source>
        <dbReference type="Pfam" id="PF18052"/>
    </source>
</evidence>
<keyword evidence="5" id="KW-0067">ATP-binding</keyword>
<dbReference type="Gene3D" id="1.20.5.4130">
    <property type="match status" value="1"/>
</dbReference>
<evidence type="ECO:0000256" key="5">
    <source>
        <dbReference type="ARBA" id="ARBA00022840"/>
    </source>
</evidence>
<dbReference type="PROSITE" id="PS51450">
    <property type="entry name" value="LRR"/>
    <property type="match status" value="1"/>
</dbReference>
<dbReference type="STRING" id="3476.A0A2P5DRG9"/>
<evidence type="ECO:0000259" key="10">
    <source>
        <dbReference type="Pfam" id="PF25019"/>
    </source>
</evidence>
<dbReference type="PRINTS" id="PR00364">
    <property type="entry name" value="DISEASERSIST"/>
</dbReference>
<accession>A0A2P5DRG9</accession>
<dbReference type="SUPFAM" id="SSF52058">
    <property type="entry name" value="L domain-like"/>
    <property type="match status" value="2"/>
</dbReference>
<dbReference type="AlphaFoldDB" id="A0A2P5DRG9"/>
<evidence type="ECO:0000256" key="3">
    <source>
        <dbReference type="ARBA" id="ARBA00022741"/>
    </source>
</evidence>
<gene>
    <name evidence="11" type="ORF">PanWU01x14_038220</name>
</gene>
<dbReference type="SUPFAM" id="SSF52540">
    <property type="entry name" value="P-loop containing nucleoside triphosphate hydrolases"/>
    <property type="match status" value="1"/>
</dbReference>
<feature type="domain" description="R13L1/DRL21-like LRR repeat region" evidence="10">
    <location>
        <begin position="754"/>
        <end position="898"/>
    </location>
</feature>
<dbReference type="InterPro" id="IPR032675">
    <property type="entry name" value="LRR_dom_sf"/>
</dbReference>
<keyword evidence="4" id="KW-0611">Plant defense</keyword>
<comment type="caution">
    <text evidence="11">The sequence shown here is derived from an EMBL/GenBank/DDBJ whole genome shotgun (WGS) entry which is preliminary data.</text>
</comment>
<dbReference type="InterPro" id="IPR056789">
    <property type="entry name" value="LRR_R13L1-DRL21"/>
</dbReference>
<dbReference type="Gene3D" id="3.40.50.300">
    <property type="entry name" value="P-loop containing nucleotide triphosphate hydrolases"/>
    <property type="match status" value="1"/>
</dbReference>
<dbReference type="EMBL" id="JXTB01000021">
    <property type="protein sequence ID" value="PON75871.1"/>
    <property type="molecule type" value="Genomic_DNA"/>
</dbReference>
<feature type="domain" description="Disease resistance R13L4/SHOC-2-like LRR" evidence="9">
    <location>
        <begin position="611"/>
        <end position="718"/>
    </location>
</feature>
<feature type="domain" description="Disease resistance protein winged helix" evidence="8">
    <location>
        <begin position="417"/>
        <end position="461"/>
    </location>
</feature>
<feature type="domain" description="Disease resistance N-terminal" evidence="7">
    <location>
        <begin position="12"/>
        <end position="80"/>
    </location>
</feature>
<dbReference type="InterPro" id="IPR055414">
    <property type="entry name" value="LRR_R13L4/SHOC2-like"/>
</dbReference>
<evidence type="ECO:0000256" key="2">
    <source>
        <dbReference type="ARBA" id="ARBA00022737"/>
    </source>
</evidence>
<dbReference type="GO" id="GO:0005524">
    <property type="term" value="F:ATP binding"/>
    <property type="evidence" value="ECO:0007669"/>
    <property type="project" value="UniProtKB-KW"/>
</dbReference>
<keyword evidence="12" id="KW-1185">Reference proteome</keyword>
<keyword evidence="1" id="KW-0433">Leucine-rich repeat</keyword>
<dbReference type="GO" id="GO:0043531">
    <property type="term" value="F:ADP binding"/>
    <property type="evidence" value="ECO:0007669"/>
    <property type="project" value="InterPro"/>
</dbReference>
<proteinExistence type="predicted"/>
<protein>
    <submittedName>
        <fullName evidence="11">NB-ARC domain containing protein</fullName>
    </submittedName>
</protein>